<dbReference type="PROSITE" id="PS51900">
    <property type="entry name" value="CB"/>
    <property type="match status" value="1"/>
</dbReference>
<dbReference type="InterPro" id="IPR011010">
    <property type="entry name" value="DNA_brk_join_enz"/>
</dbReference>
<dbReference type="PROSITE" id="PS51898">
    <property type="entry name" value="TYR_RECOMBINASE"/>
    <property type="match status" value="1"/>
</dbReference>
<organism evidence="8 9">
    <name type="scientific">Candidatus Bacteroides merdigallinarum</name>
    <dbReference type="NCBI Taxonomy" id="2838473"/>
    <lineage>
        <taxon>Bacteria</taxon>
        <taxon>Pseudomonadati</taxon>
        <taxon>Bacteroidota</taxon>
        <taxon>Bacteroidia</taxon>
        <taxon>Bacteroidales</taxon>
        <taxon>Bacteroidaceae</taxon>
        <taxon>Bacteroides</taxon>
    </lineage>
</organism>
<evidence type="ECO:0000313" key="9">
    <source>
        <dbReference type="Proteomes" id="UP000824028"/>
    </source>
</evidence>
<dbReference type="GO" id="GO:0006310">
    <property type="term" value="P:DNA recombination"/>
    <property type="evidence" value="ECO:0007669"/>
    <property type="project" value="UniProtKB-KW"/>
</dbReference>
<gene>
    <name evidence="8" type="ORF">H9814_11065</name>
</gene>
<dbReference type="GO" id="GO:0003677">
    <property type="term" value="F:DNA binding"/>
    <property type="evidence" value="ECO:0007669"/>
    <property type="project" value="UniProtKB-UniRule"/>
</dbReference>
<comment type="similarity">
    <text evidence="1">Belongs to the 'phage' integrase family.</text>
</comment>
<evidence type="ECO:0000256" key="3">
    <source>
        <dbReference type="ARBA" id="ARBA00023125"/>
    </source>
</evidence>
<dbReference type="InterPro" id="IPR044068">
    <property type="entry name" value="CB"/>
</dbReference>
<dbReference type="InterPro" id="IPR025269">
    <property type="entry name" value="SAM-like_dom"/>
</dbReference>
<proteinExistence type="inferred from homology"/>
<dbReference type="InterPro" id="IPR010998">
    <property type="entry name" value="Integrase_recombinase_N"/>
</dbReference>
<protein>
    <submittedName>
        <fullName evidence="8">Site-specific integrase</fullName>
    </submittedName>
</protein>
<dbReference type="Gene3D" id="1.10.150.130">
    <property type="match status" value="1"/>
</dbReference>
<dbReference type="EMBL" id="DXBX01000090">
    <property type="protein sequence ID" value="HIZ34052.1"/>
    <property type="molecule type" value="Genomic_DNA"/>
</dbReference>
<evidence type="ECO:0000256" key="1">
    <source>
        <dbReference type="ARBA" id="ARBA00008857"/>
    </source>
</evidence>
<evidence type="ECO:0000256" key="2">
    <source>
        <dbReference type="ARBA" id="ARBA00022908"/>
    </source>
</evidence>
<dbReference type="InterPro" id="IPR050090">
    <property type="entry name" value="Tyrosine_recombinase_XerCD"/>
</dbReference>
<dbReference type="GO" id="GO:0015074">
    <property type="term" value="P:DNA integration"/>
    <property type="evidence" value="ECO:0007669"/>
    <property type="project" value="UniProtKB-KW"/>
</dbReference>
<dbReference type="AlphaFoldDB" id="A0A9D2EB14"/>
<dbReference type="PANTHER" id="PTHR30349:SF64">
    <property type="entry name" value="PROPHAGE INTEGRASE INTD-RELATED"/>
    <property type="match status" value="1"/>
</dbReference>
<dbReference type="InterPro" id="IPR002104">
    <property type="entry name" value="Integrase_catalytic"/>
</dbReference>
<dbReference type="Pfam" id="PF00589">
    <property type="entry name" value="Phage_integrase"/>
    <property type="match status" value="1"/>
</dbReference>
<keyword evidence="3 5" id="KW-0238">DNA-binding</keyword>
<sequence>MDKIVYKLVYNRKRALNRRGMALVQVEAYQYGRKRYFSTHIYLKPEQWDARRKRVRNHPNAEALNRRLSEQLSDMEQRELRLWRQGRQVSPELLKEEAGITSCNETSFTDFMEREVRQAAVKESTRRNLFSTLRLLRAFRPRILFADLTFELLAEFEYFLRQRGYHVNTIAKHLKHLKQQVNAAIRKKGPMMQAHPFRDYKIKTTDYRHTHLTPDELERLERLCLTGRRLGLQKTLDAFLFCCYAGLRYSDFTALRPENIVYIGRERWLMYRSVKAKTEVRLPLYLLFDGKGVNLLDKYGGRLTDFFRLKNNSNVNKQLRLLGQMAGLEKHISFHTARHTNATLLIYKGVSITTVQKLLGHKNVRTTQGYAAVMDRTLVHDLERHKD</sequence>
<reference evidence="8" key="2">
    <citation type="submission" date="2021-04" db="EMBL/GenBank/DDBJ databases">
        <authorList>
            <person name="Gilroy R."/>
        </authorList>
    </citation>
    <scope>NUCLEOTIDE SEQUENCE</scope>
    <source>
        <strain evidence="8">ChiHjej9B8-1298</strain>
    </source>
</reference>
<evidence type="ECO:0000313" key="8">
    <source>
        <dbReference type="EMBL" id="HIZ34052.1"/>
    </source>
</evidence>
<keyword evidence="2" id="KW-0229">DNA integration</keyword>
<evidence type="ECO:0000256" key="5">
    <source>
        <dbReference type="PROSITE-ProRule" id="PRU01248"/>
    </source>
</evidence>
<feature type="domain" description="Tyr recombinase" evidence="6">
    <location>
        <begin position="207"/>
        <end position="386"/>
    </location>
</feature>
<evidence type="ECO:0000259" key="7">
    <source>
        <dbReference type="PROSITE" id="PS51900"/>
    </source>
</evidence>
<dbReference type="Pfam" id="PF17293">
    <property type="entry name" value="Arm-DNA-bind_5"/>
    <property type="match status" value="1"/>
</dbReference>
<dbReference type="SUPFAM" id="SSF56349">
    <property type="entry name" value="DNA breaking-rejoining enzymes"/>
    <property type="match status" value="1"/>
</dbReference>
<reference evidence="8" key="1">
    <citation type="journal article" date="2021" name="PeerJ">
        <title>Extensive microbial diversity within the chicken gut microbiome revealed by metagenomics and culture.</title>
        <authorList>
            <person name="Gilroy R."/>
            <person name="Ravi A."/>
            <person name="Getino M."/>
            <person name="Pursley I."/>
            <person name="Horton D.L."/>
            <person name="Alikhan N.F."/>
            <person name="Baker D."/>
            <person name="Gharbi K."/>
            <person name="Hall N."/>
            <person name="Watson M."/>
            <person name="Adriaenssens E.M."/>
            <person name="Foster-Nyarko E."/>
            <person name="Jarju S."/>
            <person name="Secka A."/>
            <person name="Antonio M."/>
            <person name="Oren A."/>
            <person name="Chaudhuri R.R."/>
            <person name="La Ragione R."/>
            <person name="Hildebrand F."/>
            <person name="Pallen M.J."/>
        </authorList>
    </citation>
    <scope>NUCLEOTIDE SEQUENCE</scope>
    <source>
        <strain evidence="8">ChiHjej9B8-1298</strain>
    </source>
</reference>
<accession>A0A9D2EB14</accession>
<evidence type="ECO:0000256" key="4">
    <source>
        <dbReference type="ARBA" id="ARBA00023172"/>
    </source>
</evidence>
<dbReference type="Gene3D" id="1.10.443.10">
    <property type="entry name" value="Intergrase catalytic core"/>
    <property type="match status" value="1"/>
</dbReference>
<keyword evidence="4" id="KW-0233">DNA recombination</keyword>
<feature type="domain" description="Core-binding (CB)" evidence="7">
    <location>
        <begin position="106"/>
        <end position="185"/>
    </location>
</feature>
<dbReference type="CDD" id="cd01185">
    <property type="entry name" value="INTN1_C_like"/>
    <property type="match status" value="1"/>
</dbReference>
<comment type="caution">
    <text evidence="8">The sequence shown here is derived from an EMBL/GenBank/DDBJ whole genome shotgun (WGS) entry which is preliminary data.</text>
</comment>
<dbReference type="PANTHER" id="PTHR30349">
    <property type="entry name" value="PHAGE INTEGRASE-RELATED"/>
    <property type="match status" value="1"/>
</dbReference>
<name>A0A9D2EB14_9BACE</name>
<dbReference type="InterPro" id="IPR013762">
    <property type="entry name" value="Integrase-like_cat_sf"/>
</dbReference>
<dbReference type="InterPro" id="IPR035386">
    <property type="entry name" value="Arm-DNA-bind_5"/>
</dbReference>
<dbReference type="Pfam" id="PF13102">
    <property type="entry name" value="Phage_int_SAM_5"/>
    <property type="match status" value="1"/>
</dbReference>
<evidence type="ECO:0000259" key="6">
    <source>
        <dbReference type="PROSITE" id="PS51898"/>
    </source>
</evidence>
<dbReference type="Proteomes" id="UP000824028">
    <property type="component" value="Unassembled WGS sequence"/>
</dbReference>